<reference evidence="1" key="1">
    <citation type="submission" date="2021-08" db="EMBL/GenBank/DDBJ databases">
        <title>The first chromosome-level gecko genome reveals the dynamic sex chromosomes of Neotropical dwarf geckos (Sphaerodactylidae: Sphaerodactylus).</title>
        <authorList>
            <person name="Pinto B.J."/>
            <person name="Keating S.E."/>
            <person name="Gamble T."/>
        </authorList>
    </citation>
    <scope>NUCLEOTIDE SEQUENCE</scope>
    <source>
        <strain evidence="1">TG3544</strain>
    </source>
</reference>
<keyword evidence="2" id="KW-1185">Reference proteome</keyword>
<dbReference type="Proteomes" id="UP000827872">
    <property type="component" value="Linkage Group LG04"/>
</dbReference>
<accession>A0ACB8FKL8</accession>
<gene>
    <name evidence="1" type="ORF">K3G42_031327</name>
</gene>
<sequence length="145" mass="16101">MSWSVVLPCYYITILNVRTAHAYIVILIPPTPKPIPPLPRLDGTLLELTLSEKPCRHFGERSWERQKSPFFAVQPAEGTTPVDCTLRADLCPVCSTPEPGGLARDKLPAQTFDPFLVVCPKQETRRPTTFPEDSGHISPSFVSSL</sequence>
<comment type="caution">
    <text evidence="1">The sequence shown here is derived from an EMBL/GenBank/DDBJ whole genome shotgun (WGS) entry which is preliminary data.</text>
</comment>
<proteinExistence type="predicted"/>
<evidence type="ECO:0000313" key="1">
    <source>
        <dbReference type="EMBL" id="KAH8005839.1"/>
    </source>
</evidence>
<name>A0ACB8FKL8_9SAUR</name>
<evidence type="ECO:0000313" key="2">
    <source>
        <dbReference type="Proteomes" id="UP000827872"/>
    </source>
</evidence>
<dbReference type="EMBL" id="CM037617">
    <property type="protein sequence ID" value="KAH8005839.1"/>
    <property type="molecule type" value="Genomic_DNA"/>
</dbReference>
<organism evidence="1 2">
    <name type="scientific">Sphaerodactylus townsendi</name>
    <dbReference type="NCBI Taxonomy" id="933632"/>
    <lineage>
        <taxon>Eukaryota</taxon>
        <taxon>Metazoa</taxon>
        <taxon>Chordata</taxon>
        <taxon>Craniata</taxon>
        <taxon>Vertebrata</taxon>
        <taxon>Euteleostomi</taxon>
        <taxon>Lepidosauria</taxon>
        <taxon>Squamata</taxon>
        <taxon>Bifurcata</taxon>
        <taxon>Gekkota</taxon>
        <taxon>Sphaerodactylidae</taxon>
        <taxon>Sphaerodactylus</taxon>
    </lineage>
</organism>
<protein>
    <submittedName>
        <fullName evidence="1">Uncharacterized protein</fullName>
    </submittedName>
</protein>